<comment type="similarity">
    <text evidence="1">Belongs to the phD/YefM antitoxin family.</text>
</comment>
<name>A0A378U5H0_9GAMM</name>
<evidence type="ECO:0000256" key="1">
    <source>
        <dbReference type="ARBA" id="ARBA00009981"/>
    </source>
</evidence>
<dbReference type="EMBL" id="UGQB01000006">
    <property type="protein sequence ID" value="STZ70261.1"/>
    <property type="molecule type" value="Genomic_DNA"/>
</dbReference>
<keyword evidence="3" id="KW-1185">Reference proteome</keyword>
<dbReference type="SUPFAM" id="SSF143120">
    <property type="entry name" value="YefM-like"/>
    <property type="match status" value="1"/>
</dbReference>
<evidence type="ECO:0008006" key="4">
    <source>
        <dbReference type="Google" id="ProtNLM"/>
    </source>
</evidence>
<evidence type="ECO:0000313" key="2">
    <source>
        <dbReference type="EMBL" id="STZ70261.1"/>
    </source>
</evidence>
<organism evidence="2 3">
    <name type="scientific">Moraxella caprae</name>
    <dbReference type="NCBI Taxonomy" id="90240"/>
    <lineage>
        <taxon>Bacteria</taxon>
        <taxon>Pseudomonadati</taxon>
        <taxon>Pseudomonadota</taxon>
        <taxon>Gammaproteobacteria</taxon>
        <taxon>Moraxellales</taxon>
        <taxon>Moraxellaceae</taxon>
        <taxon>Moraxella</taxon>
    </lineage>
</organism>
<reference evidence="2 3" key="1">
    <citation type="submission" date="2018-06" db="EMBL/GenBank/DDBJ databases">
        <authorList>
            <consortium name="Pathogen Informatics"/>
            <person name="Doyle S."/>
        </authorList>
    </citation>
    <scope>NUCLEOTIDE SEQUENCE [LARGE SCALE GENOMIC DNA]</scope>
    <source>
        <strain evidence="2 3">NCTC12877</strain>
    </source>
</reference>
<dbReference type="Proteomes" id="UP000254065">
    <property type="component" value="Unassembled WGS sequence"/>
</dbReference>
<evidence type="ECO:0000313" key="3">
    <source>
        <dbReference type="Proteomes" id="UP000254065"/>
    </source>
</evidence>
<gene>
    <name evidence="2" type="ORF">NCTC12877_02735</name>
</gene>
<accession>A0A378U5H0</accession>
<dbReference type="AlphaFoldDB" id="A0A378U5H0"/>
<dbReference type="InterPro" id="IPR036165">
    <property type="entry name" value="YefM-like_sf"/>
</dbReference>
<sequence length="79" mass="9272">MQLLTSQQVQTGFGKFADLVKQQGSEPVIITQRKRPTMAVFRYDEAMEMMRLSAKCDLFRRCEKMPKIAESRPMKKWQS</sequence>
<proteinExistence type="inferred from homology"/>
<protein>
    <recommendedName>
        <fullName evidence="4">Antitoxin</fullName>
    </recommendedName>
</protein>